<accession>A0A841C1L3</accession>
<dbReference type="Pfam" id="PF00108">
    <property type="entry name" value="Thiolase_N"/>
    <property type="match status" value="1"/>
</dbReference>
<evidence type="ECO:0000313" key="6">
    <source>
        <dbReference type="Proteomes" id="UP000587527"/>
    </source>
</evidence>
<evidence type="ECO:0000259" key="3">
    <source>
        <dbReference type="Pfam" id="PF00108"/>
    </source>
</evidence>
<dbReference type="SUPFAM" id="SSF53901">
    <property type="entry name" value="Thiolase-like"/>
    <property type="match status" value="2"/>
</dbReference>
<dbReference type="Gene3D" id="3.40.47.10">
    <property type="match status" value="2"/>
</dbReference>
<dbReference type="EMBL" id="JACHMN010000003">
    <property type="protein sequence ID" value="MBB5873756.1"/>
    <property type="molecule type" value="Genomic_DNA"/>
</dbReference>
<keyword evidence="2 5" id="KW-0012">Acyltransferase</keyword>
<name>A0A841C1L3_9ACTN</name>
<gene>
    <name evidence="5" type="ORF">F4553_007190</name>
</gene>
<dbReference type="SUPFAM" id="SSF48613">
    <property type="entry name" value="Heme oxygenase-like"/>
    <property type="match status" value="1"/>
</dbReference>
<dbReference type="InterPro" id="IPR016084">
    <property type="entry name" value="Haem_Oase-like_multi-hlx"/>
</dbReference>
<dbReference type="AlphaFoldDB" id="A0A841C1L3"/>
<keyword evidence="1 5" id="KW-0808">Transferase</keyword>
<dbReference type="PANTHER" id="PTHR34069:SF3">
    <property type="entry name" value="ACYL-COA:ACYL-COA ALKYLTRANSFERASE"/>
    <property type="match status" value="1"/>
</dbReference>
<dbReference type="InterPro" id="IPR020616">
    <property type="entry name" value="Thiolase_N"/>
</dbReference>
<keyword evidence="6" id="KW-1185">Reference proteome</keyword>
<feature type="domain" description="Beta-ketoacyl-[acyl-carrier-protein] synthase III C-terminal" evidence="4">
    <location>
        <begin position="279"/>
        <end position="355"/>
    </location>
</feature>
<protein>
    <submittedName>
        <fullName evidence="5">3-oxoacyl-[acyl-carrier-protein] synthase-3</fullName>
        <ecNumber evidence="5">2.3.1.180</ecNumber>
    </submittedName>
</protein>
<dbReference type="GO" id="GO:0044550">
    <property type="term" value="P:secondary metabolite biosynthetic process"/>
    <property type="evidence" value="ECO:0007669"/>
    <property type="project" value="TreeGrafter"/>
</dbReference>
<dbReference type="EC" id="2.3.1.180" evidence="5"/>
<dbReference type="Proteomes" id="UP000587527">
    <property type="component" value="Unassembled WGS sequence"/>
</dbReference>
<comment type="caution">
    <text evidence="5">The sequence shown here is derived from an EMBL/GenBank/DDBJ whole genome shotgun (WGS) entry which is preliminary data.</text>
</comment>
<sequence>MAETRDIYITGCGAFLPGEPVDNEQIARRLGAQHDAPGSRARVLSANGIRTRHYAIDDDGTTTMLNEELAAEAVERAAKDRGVTIDEVGMLATGTTQGDLLVPGFASMVHGRLGGGPMELLSSSGVCASGMAAFKAAAASVRLGEHDMAVAVGSELVSRTLTARRFATGSRSTFDAEFLRWTLSDGAGAVVLEAEPRPDRTSLRVDWVHTVSYAHEHPVCMRAGLDGPVAEVGRTWFDQPSVAQAEADGMLRLRQDVRALPGLFQVGLREFVALVRAGKFDPAQIDHVLCHYSAEHFKADIFRLLREADLMIDEEKWFSNLQTRGNTGAASIFVMLEECWQTDRFQPGEQILLIVPESGRFTFAFALLTCVGPSPSGAPLAVAAPVETPSPLGEPAADDNGVVRWTVLELAHVWSDLERRLAKVPLIRRIETGTATLGDYQALLLHLRQQVVEGGRWISRAASNFSVDLFELRSAAIRHAAEEHRDYQLLEEDFCAVGGTLAEIRGARKNIGSEALSAFMFHQASQPDPVDLLGAMFVIEGLGTAKALGWARRLQEQLDLGDDQVRFLRYHGANDDDHFEQLRALLRSGLIDRPRAERIVRTAAVVARLYTMQLAEVDDAA</sequence>
<proteinExistence type="predicted"/>
<dbReference type="Gene3D" id="1.20.910.10">
    <property type="entry name" value="Heme oxygenase-like"/>
    <property type="match status" value="1"/>
</dbReference>
<dbReference type="Pfam" id="PF08541">
    <property type="entry name" value="ACP_syn_III_C"/>
    <property type="match status" value="1"/>
</dbReference>
<feature type="domain" description="Thiolase N-terminal" evidence="3">
    <location>
        <begin position="64"/>
        <end position="177"/>
    </location>
</feature>
<reference evidence="5 6" key="1">
    <citation type="submission" date="2020-08" db="EMBL/GenBank/DDBJ databases">
        <title>Sequencing the genomes of 1000 actinobacteria strains.</title>
        <authorList>
            <person name="Klenk H.-P."/>
        </authorList>
    </citation>
    <scope>NUCLEOTIDE SEQUENCE [LARGE SCALE GENOMIC DNA]</scope>
    <source>
        <strain evidence="5 6">DSM 45362</strain>
    </source>
</reference>
<dbReference type="GO" id="GO:0033818">
    <property type="term" value="F:beta-ketoacyl-acyl-carrier-protein synthase III activity"/>
    <property type="evidence" value="ECO:0007669"/>
    <property type="project" value="UniProtKB-EC"/>
</dbReference>
<evidence type="ECO:0000256" key="2">
    <source>
        <dbReference type="ARBA" id="ARBA00023315"/>
    </source>
</evidence>
<dbReference type="InterPro" id="IPR013747">
    <property type="entry name" value="ACP_syn_III_C"/>
</dbReference>
<dbReference type="InterPro" id="IPR016039">
    <property type="entry name" value="Thiolase-like"/>
</dbReference>
<organism evidence="5 6">
    <name type="scientific">Allocatelliglobosispora scoriae</name>
    <dbReference type="NCBI Taxonomy" id="643052"/>
    <lineage>
        <taxon>Bacteria</taxon>
        <taxon>Bacillati</taxon>
        <taxon>Actinomycetota</taxon>
        <taxon>Actinomycetes</taxon>
        <taxon>Micromonosporales</taxon>
        <taxon>Micromonosporaceae</taxon>
        <taxon>Allocatelliglobosispora</taxon>
    </lineage>
</organism>
<dbReference type="PANTHER" id="PTHR34069">
    <property type="entry name" value="3-OXOACYL-[ACYL-CARRIER-PROTEIN] SYNTHASE 3"/>
    <property type="match status" value="1"/>
</dbReference>
<evidence type="ECO:0000256" key="1">
    <source>
        <dbReference type="ARBA" id="ARBA00022679"/>
    </source>
</evidence>
<evidence type="ECO:0000259" key="4">
    <source>
        <dbReference type="Pfam" id="PF08541"/>
    </source>
</evidence>
<dbReference type="RefSeq" id="WP_184845318.1">
    <property type="nucleotide sequence ID" value="NZ_JACHMN010000003.1"/>
</dbReference>
<dbReference type="CDD" id="cd00827">
    <property type="entry name" value="init_cond_enzymes"/>
    <property type="match status" value="1"/>
</dbReference>
<evidence type="ECO:0000313" key="5">
    <source>
        <dbReference type="EMBL" id="MBB5873756.1"/>
    </source>
</evidence>
<dbReference type="Pfam" id="PF14518">
    <property type="entry name" value="Haem_oxygenas_2"/>
    <property type="match status" value="1"/>
</dbReference>